<gene>
    <name evidence="2" type="ORF">EJ06DRAFT_126042</name>
</gene>
<dbReference type="Proteomes" id="UP000799640">
    <property type="component" value="Unassembled WGS sequence"/>
</dbReference>
<evidence type="ECO:0000256" key="1">
    <source>
        <dbReference type="SAM" id="MobiDB-lite"/>
    </source>
</evidence>
<dbReference type="EMBL" id="ML996701">
    <property type="protein sequence ID" value="KAF2398173.1"/>
    <property type="molecule type" value="Genomic_DNA"/>
</dbReference>
<name>A0A6G1HQ45_9PEZI</name>
<organism evidence="2 3">
    <name type="scientific">Trichodelitschia bisporula</name>
    <dbReference type="NCBI Taxonomy" id="703511"/>
    <lineage>
        <taxon>Eukaryota</taxon>
        <taxon>Fungi</taxon>
        <taxon>Dikarya</taxon>
        <taxon>Ascomycota</taxon>
        <taxon>Pezizomycotina</taxon>
        <taxon>Dothideomycetes</taxon>
        <taxon>Dothideomycetes incertae sedis</taxon>
        <taxon>Phaeotrichales</taxon>
        <taxon>Phaeotrichaceae</taxon>
        <taxon>Trichodelitschia</taxon>
    </lineage>
</organism>
<evidence type="ECO:0000313" key="3">
    <source>
        <dbReference type="Proteomes" id="UP000799640"/>
    </source>
</evidence>
<evidence type="ECO:0000313" key="2">
    <source>
        <dbReference type="EMBL" id="KAF2398173.1"/>
    </source>
</evidence>
<sequence length="194" mass="20966">MSPRAGFELGVGGRAARPSFAEPFSVDVGEEVGRLRRPCWQLGAGRAVTLTTNAGSSARLTLVTGTRSREQRGEVMLTERCRWEVGDGDWSFVVIVTYRYRSGQPNQGPTLPLSPSSFHSTTPPPPNNPIFPLGHVPLPSCCTLFEAVNHSRGRTTPPAVGCRAPARSNPKGDELANDDLQQPHRGALAAFRHI</sequence>
<proteinExistence type="predicted"/>
<accession>A0A6G1HQ45</accession>
<reference evidence="2" key="1">
    <citation type="journal article" date="2020" name="Stud. Mycol.">
        <title>101 Dothideomycetes genomes: a test case for predicting lifestyles and emergence of pathogens.</title>
        <authorList>
            <person name="Haridas S."/>
            <person name="Albert R."/>
            <person name="Binder M."/>
            <person name="Bloem J."/>
            <person name="Labutti K."/>
            <person name="Salamov A."/>
            <person name="Andreopoulos B."/>
            <person name="Baker S."/>
            <person name="Barry K."/>
            <person name="Bills G."/>
            <person name="Bluhm B."/>
            <person name="Cannon C."/>
            <person name="Castanera R."/>
            <person name="Culley D."/>
            <person name="Daum C."/>
            <person name="Ezra D."/>
            <person name="Gonzalez J."/>
            <person name="Henrissat B."/>
            <person name="Kuo A."/>
            <person name="Liang C."/>
            <person name="Lipzen A."/>
            <person name="Lutzoni F."/>
            <person name="Magnuson J."/>
            <person name="Mondo S."/>
            <person name="Nolan M."/>
            <person name="Ohm R."/>
            <person name="Pangilinan J."/>
            <person name="Park H.-J."/>
            <person name="Ramirez L."/>
            <person name="Alfaro M."/>
            <person name="Sun H."/>
            <person name="Tritt A."/>
            <person name="Yoshinaga Y."/>
            <person name="Zwiers L.-H."/>
            <person name="Turgeon B."/>
            <person name="Goodwin S."/>
            <person name="Spatafora J."/>
            <person name="Crous P."/>
            <person name="Grigoriev I."/>
        </authorList>
    </citation>
    <scope>NUCLEOTIDE SEQUENCE</scope>
    <source>
        <strain evidence="2">CBS 262.69</strain>
    </source>
</reference>
<feature type="region of interest" description="Disordered" evidence="1">
    <location>
        <begin position="104"/>
        <end position="124"/>
    </location>
</feature>
<dbReference type="AlphaFoldDB" id="A0A6G1HQ45"/>
<keyword evidence="3" id="KW-1185">Reference proteome</keyword>
<feature type="compositionally biased region" description="Low complexity" evidence="1">
    <location>
        <begin position="109"/>
        <end position="121"/>
    </location>
</feature>
<protein>
    <submittedName>
        <fullName evidence="2">Uncharacterized protein</fullName>
    </submittedName>
</protein>
<feature type="region of interest" description="Disordered" evidence="1">
    <location>
        <begin position="153"/>
        <end position="185"/>
    </location>
</feature>